<protein>
    <submittedName>
        <fullName evidence="1">Uncharacterized protein</fullName>
    </submittedName>
</protein>
<dbReference type="Proteomes" id="UP001201163">
    <property type="component" value="Unassembled WGS sequence"/>
</dbReference>
<dbReference type="AlphaFoldDB" id="A0AAD4L9U1"/>
<name>A0AAD4L9U1_9AGAM</name>
<evidence type="ECO:0000313" key="1">
    <source>
        <dbReference type="EMBL" id="KAH8983936.1"/>
    </source>
</evidence>
<reference evidence="1" key="1">
    <citation type="submission" date="2022-01" db="EMBL/GenBank/DDBJ databases">
        <title>Comparative genomics reveals a dynamic genome evolution in the ectomycorrhizal milk-cap (Lactarius) mushrooms.</title>
        <authorList>
            <consortium name="DOE Joint Genome Institute"/>
            <person name="Lebreton A."/>
            <person name="Tang N."/>
            <person name="Kuo A."/>
            <person name="LaButti K."/>
            <person name="Drula E."/>
            <person name="Barry K."/>
            <person name="Clum A."/>
            <person name="Lipzen A."/>
            <person name="Mousain D."/>
            <person name="Ng V."/>
            <person name="Wang R."/>
            <person name="Wang X."/>
            <person name="Dai Y."/>
            <person name="Henrissat B."/>
            <person name="Grigoriev I.V."/>
            <person name="Guerin-Laguette A."/>
            <person name="Yu F."/>
            <person name="Martin F.M."/>
        </authorList>
    </citation>
    <scope>NUCLEOTIDE SEQUENCE</scope>
    <source>
        <strain evidence="1">QP</strain>
    </source>
</reference>
<dbReference type="EMBL" id="JAKELL010000081">
    <property type="protein sequence ID" value="KAH8983936.1"/>
    <property type="molecule type" value="Genomic_DNA"/>
</dbReference>
<keyword evidence="2" id="KW-1185">Reference proteome</keyword>
<organism evidence="1 2">
    <name type="scientific">Lactarius akahatsu</name>
    <dbReference type="NCBI Taxonomy" id="416441"/>
    <lineage>
        <taxon>Eukaryota</taxon>
        <taxon>Fungi</taxon>
        <taxon>Dikarya</taxon>
        <taxon>Basidiomycota</taxon>
        <taxon>Agaricomycotina</taxon>
        <taxon>Agaricomycetes</taxon>
        <taxon>Russulales</taxon>
        <taxon>Russulaceae</taxon>
        <taxon>Lactarius</taxon>
    </lineage>
</organism>
<comment type="caution">
    <text evidence="1">The sequence shown here is derived from an EMBL/GenBank/DDBJ whole genome shotgun (WGS) entry which is preliminary data.</text>
</comment>
<gene>
    <name evidence="1" type="ORF">EDB92DRAFT_1951144</name>
</gene>
<sequence length="129" mass="13786">MDETLHHMAHVDNPVDDPISKLSTEGATTGTIPPPTAKATVVCKSFQPPADKLVHLETDVNGRPILMATMPISWAGIVTQKVAHQQTTTAANAREVNQSMGHTPGGKLCPETAARWKDNPNTEVMIVAV</sequence>
<accession>A0AAD4L9U1</accession>
<proteinExistence type="predicted"/>
<evidence type="ECO:0000313" key="2">
    <source>
        <dbReference type="Proteomes" id="UP001201163"/>
    </source>
</evidence>